<keyword evidence="1" id="KW-0472">Membrane</keyword>
<evidence type="ECO:0000313" key="5">
    <source>
        <dbReference type="Proteomes" id="UP001445076"/>
    </source>
</evidence>
<dbReference type="PANTHER" id="PTHR10590:SF4">
    <property type="entry name" value="SOLUTE CARRIER FAMILY 28 MEMBER 3"/>
    <property type="match status" value="1"/>
</dbReference>
<evidence type="ECO:0000313" key="4">
    <source>
        <dbReference type="EMBL" id="KAK8740020.1"/>
    </source>
</evidence>
<keyword evidence="1" id="KW-1133">Transmembrane helix</keyword>
<dbReference type="InterPro" id="IPR008276">
    <property type="entry name" value="C_nuclsd_transpt"/>
</dbReference>
<comment type="caution">
    <text evidence="4">The sequence shown here is derived from an EMBL/GenBank/DDBJ whole genome shotgun (WGS) entry which is preliminary data.</text>
</comment>
<evidence type="ECO:0000259" key="3">
    <source>
        <dbReference type="Pfam" id="PF07670"/>
    </source>
</evidence>
<organism evidence="4 5">
    <name type="scientific">Cherax quadricarinatus</name>
    <name type="common">Australian red claw crayfish</name>
    <dbReference type="NCBI Taxonomy" id="27406"/>
    <lineage>
        <taxon>Eukaryota</taxon>
        <taxon>Metazoa</taxon>
        <taxon>Ecdysozoa</taxon>
        <taxon>Arthropoda</taxon>
        <taxon>Crustacea</taxon>
        <taxon>Multicrustacea</taxon>
        <taxon>Malacostraca</taxon>
        <taxon>Eumalacostraca</taxon>
        <taxon>Eucarida</taxon>
        <taxon>Decapoda</taxon>
        <taxon>Pleocyemata</taxon>
        <taxon>Astacidea</taxon>
        <taxon>Parastacoidea</taxon>
        <taxon>Parastacidae</taxon>
        <taxon>Cherax</taxon>
    </lineage>
</organism>
<accession>A0AAW0XK38</accession>
<feature type="transmembrane region" description="Helical" evidence="1">
    <location>
        <begin position="107"/>
        <end position="138"/>
    </location>
</feature>
<feature type="transmembrane region" description="Helical" evidence="1">
    <location>
        <begin position="38"/>
        <end position="58"/>
    </location>
</feature>
<dbReference type="PANTHER" id="PTHR10590">
    <property type="entry name" value="SODIUM/NUCLEOSIDE COTRANSPORTER"/>
    <property type="match status" value="1"/>
</dbReference>
<dbReference type="Pfam" id="PF07662">
    <property type="entry name" value="Nucleos_tra2_C"/>
    <property type="match status" value="1"/>
</dbReference>
<dbReference type="AlphaFoldDB" id="A0AAW0XK38"/>
<dbReference type="Proteomes" id="UP001445076">
    <property type="component" value="Unassembled WGS sequence"/>
</dbReference>
<dbReference type="GO" id="GO:0005886">
    <property type="term" value="C:plasma membrane"/>
    <property type="evidence" value="ECO:0007669"/>
    <property type="project" value="TreeGrafter"/>
</dbReference>
<dbReference type="InterPro" id="IPR011642">
    <property type="entry name" value="Gate_dom"/>
</dbReference>
<feature type="non-terminal residue" evidence="4">
    <location>
        <position position="1"/>
    </location>
</feature>
<name>A0AAW0XK38_CHEQU</name>
<gene>
    <name evidence="4" type="ORF">OTU49_003326</name>
</gene>
<feature type="domain" description="Concentrative nucleoside transporter C-terminal" evidence="2">
    <location>
        <begin position="66"/>
        <end position="276"/>
    </location>
</feature>
<keyword evidence="5" id="KW-1185">Reference proteome</keyword>
<protein>
    <recommendedName>
        <fullName evidence="6">Sodium/nucleoside cotransporter</fullName>
    </recommendedName>
</protein>
<evidence type="ECO:0000259" key="2">
    <source>
        <dbReference type="Pfam" id="PF07662"/>
    </source>
</evidence>
<reference evidence="4 5" key="1">
    <citation type="journal article" date="2024" name="BMC Genomics">
        <title>Genome assembly of redclaw crayfish (Cherax quadricarinatus) provides insights into its immune adaptation and hypoxia tolerance.</title>
        <authorList>
            <person name="Liu Z."/>
            <person name="Zheng J."/>
            <person name="Li H."/>
            <person name="Fang K."/>
            <person name="Wang S."/>
            <person name="He J."/>
            <person name="Zhou D."/>
            <person name="Weng S."/>
            <person name="Chi M."/>
            <person name="Gu Z."/>
            <person name="He J."/>
            <person name="Li F."/>
            <person name="Wang M."/>
        </authorList>
    </citation>
    <scope>NUCLEOTIDE SEQUENCE [LARGE SCALE GENOMIC DNA]</scope>
    <source>
        <strain evidence="4">ZL_2023a</strain>
    </source>
</reference>
<feature type="transmembrane region" description="Helical" evidence="1">
    <location>
        <begin position="221"/>
        <end position="244"/>
    </location>
</feature>
<dbReference type="InterPro" id="IPR011657">
    <property type="entry name" value="CNT_C_dom"/>
</dbReference>
<feature type="transmembrane region" description="Helical" evidence="1">
    <location>
        <begin position="64"/>
        <end position="86"/>
    </location>
</feature>
<dbReference type="GO" id="GO:0005415">
    <property type="term" value="F:nucleoside:sodium symporter activity"/>
    <property type="evidence" value="ECO:0007669"/>
    <property type="project" value="TreeGrafter"/>
</dbReference>
<sequence>VGTTACESVNAAANIFLGQTEAPLLIKPYITIMTKSELHAVMTGGFATIAGSVLAAYISFGVDAAHLLSASVMSAPAALAFAKLFYPETKQSKTSVKDIKIIKGDEANWLHAAMLGVTNAIPLVANIAANLIAFYAFISLCSSVFDWSCTLAGAEPGVCSLESLFGWIFMPLAWVMGVDWSECDRVGELIGIKTIINEFVAYSKLSEMKKAKQLSKRAEIIATYALCGFSNISSIGICLGGFGSMAPDRKADLAKVVVRAMIAGSCACFLTACVAGTLLDEIVERDTNYNSTLSLT</sequence>
<feature type="transmembrane region" description="Helical" evidence="1">
    <location>
        <begin position="256"/>
        <end position="279"/>
    </location>
</feature>
<dbReference type="EMBL" id="JARKIK010000035">
    <property type="protein sequence ID" value="KAK8740020.1"/>
    <property type="molecule type" value="Genomic_DNA"/>
</dbReference>
<evidence type="ECO:0008006" key="6">
    <source>
        <dbReference type="Google" id="ProtNLM"/>
    </source>
</evidence>
<feature type="domain" description="Nucleoside transporter/FeoB GTPase Gate" evidence="3">
    <location>
        <begin position="5"/>
        <end position="61"/>
    </location>
</feature>
<proteinExistence type="predicted"/>
<evidence type="ECO:0000256" key="1">
    <source>
        <dbReference type="SAM" id="Phobius"/>
    </source>
</evidence>
<dbReference type="Pfam" id="PF07670">
    <property type="entry name" value="Gate"/>
    <property type="match status" value="1"/>
</dbReference>
<keyword evidence="1" id="KW-0812">Transmembrane</keyword>